<keyword evidence="1" id="KW-0472">Membrane</keyword>
<name>A0A6V7QLQ7_ANACO</name>
<dbReference type="EMBL" id="LR862137">
    <property type="protein sequence ID" value="CAD1844110.1"/>
    <property type="molecule type" value="Genomic_DNA"/>
</dbReference>
<keyword evidence="1" id="KW-0812">Transmembrane</keyword>
<dbReference type="Gene3D" id="2.60.120.260">
    <property type="entry name" value="Galactose-binding domain-like"/>
    <property type="match status" value="1"/>
</dbReference>
<organism evidence="2">
    <name type="scientific">Ananas comosus var. bracteatus</name>
    <name type="common">red pineapple</name>
    <dbReference type="NCBI Taxonomy" id="296719"/>
    <lineage>
        <taxon>Eukaryota</taxon>
        <taxon>Viridiplantae</taxon>
        <taxon>Streptophyta</taxon>
        <taxon>Embryophyta</taxon>
        <taxon>Tracheophyta</taxon>
        <taxon>Spermatophyta</taxon>
        <taxon>Magnoliopsida</taxon>
        <taxon>Liliopsida</taxon>
        <taxon>Poales</taxon>
        <taxon>Bromeliaceae</taxon>
        <taxon>Bromelioideae</taxon>
        <taxon>Ananas</taxon>
    </lineage>
</organism>
<reference evidence="2" key="1">
    <citation type="submission" date="2020-07" db="EMBL/GenBank/DDBJ databases">
        <authorList>
            <person name="Lin J."/>
        </authorList>
    </citation>
    <scope>NUCLEOTIDE SEQUENCE</scope>
</reference>
<sequence length="137" mass="15591">MLSRTCEVFDGLEEDEVYSVARLLGDLVAYHLSCHCEKQLRVNMKINKLRETVKAHQQKQWMLSAVLAGLGGQLGILLGFFRLTGSEHLATDELSFIFRLKGHGYYVSVEGVQVADYPWTNISCQGFQFCSWWGLEQ</sequence>
<gene>
    <name evidence="2" type="ORF">CB5_LOCUS27321</name>
</gene>
<evidence type="ECO:0000313" key="2">
    <source>
        <dbReference type="EMBL" id="CAD1844110.1"/>
    </source>
</evidence>
<evidence type="ECO:0000256" key="1">
    <source>
        <dbReference type="SAM" id="Phobius"/>
    </source>
</evidence>
<proteinExistence type="predicted"/>
<protein>
    <submittedName>
        <fullName evidence="2">Uncharacterized protein</fullName>
    </submittedName>
</protein>
<accession>A0A6V7QLQ7</accession>
<dbReference type="AlphaFoldDB" id="A0A6V7QLQ7"/>
<keyword evidence="1" id="KW-1133">Transmembrane helix</keyword>
<feature type="transmembrane region" description="Helical" evidence="1">
    <location>
        <begin position="61"/>
        <end position="81"/>
    </location>
</feature>